<dbReference type="GO" id="GO:0016705">
    <property type="term" value="F:oxidoreductase activity, acting on paired donors, with incorporation or reduction of molecular oxygen"/>
    <property type="evidence" value="ECO:0007669"/>
    <property type="project" value="InterPro"/>
</dbReference>
<dbReference type="GO" id="GO:0005506">
    <property type="term" value="F:iron ion binding"/>
    <property type="evidence" value="ECO:0007669"/>
    <property type="project" value="InterPro"/>
</dbReference>
<evidence type="ECO:0000256" key="4">
    <source>
        <dbReference type="ARBA" id="ARBA00023002"/>
    </source>
</evidence>
<dbReference type="AlphaFoldDB" id="A0A3B4GYW5"/>
<protein>
    <submittedName>
        <fullName evidence="7">Uncharacterized protein</fullName>
    </submittedName>
</protein>
<dbReference type="PANTHER" id="PTHR24302">
    <property type="entry name" value="CYTOCHROME P450 FAMILY 3"/>
    <property type="match status" value="1"/>
</dbReference>
<evidence type="ECO:0000256" key="5">
    <source>
        <dbReference type="ARBA" id="ARBA00023004"/>
    </source>
</evidence>
<keyword evidence="6" id="KW-0503">Monooxygenase</keyword>
<dbReference type="InterPro" id="IPR036396">
    <property type="entry name" value="Cyt_P450_sf"/>
</dbReference>
<accession>A0A3B4GYW5</accession>
<dbReference type="GO" id="GO:0008395">
    <property type="term" value="F:steroid hydroxylase activity"/>
    <property type="evidence" value="ECO:0007669"/>
    <property type="project" value="TreeGrafter"/>
</dbReference>
<dbReference type="PANTHER" id="PTHR24302:SF32">
    <property type="entry name" value="CYTOCHROME P450, FAMILY 3, SUBFAMILY A, POLYPEPTIDE 65"/>
    <property type="match status" value="1"/>
</dbReference>
<evidence type="ECO:0000256" key="1">
    <source>
        <dbReference type="ARBA" id="ARBA00010617"/>
    </source>
</evidence>
<evidence type="ECO:0000313" key="7">
    <source>
        <dbReference type="Ensembl" id="ENSPNYP00000027389.1"/>
    </source>
</evidence>
<keyword evidence="4" id="KW-0560">Oxidoreductase</keyword>
<evidence type="ECO:0000256" key="3">
    <source>
        <dbReference type="ARBA" id="ARBA00022723"/>
    </source>
</evidence>
<dbReference type="Ensembl" id="ENSPNYT00000028057.1">
    <property type="protein sequence ID" value="ENSPNYP00000027389.1"/>
    <property type="gene ID" value="ENSPNYG00000020642.1"/>
</dbReference>
<name>A0A3B4GYW5_9CICH</name>
<keyword evidence="5" id="KW-0408">Iron</keyword>
<dbReference type="InterPro" id="IPR050705">
    <property type="entry name" value="Cytochrome_P450_3A"/>
</dbReference>
<dbReference type="GO" id="GO:0020037">
    <property type="term" value="F:heme binding"/>
    <property type="evidence" value="ECO:0007669"/>
    <property type="project" value="InterPro"/>
</dbReference>
<dbReference type="Gene3D" id="1.10.630.10">
    <property type="entry name" value="Cytochrome P450"/>
    <property type="match status" value="1"/>
</dbReference>
<comment type="similarity">
    <text evidence="1">Belongs to the cytochrome P450 family.</text>
</comment>
<evidence type="ECO:0000256" key="2">
    <source>
        <dbReference type="ARBA" id="ARBA00022617"/>
    </source>
</evidence>
<dbReference type="STRING" id="303518.ENSPNYP00000027389"/>
<reference evidence="7" key="1">
    <citation type="submission" date="2023-09" db="UniProtKB">
        <authorList>
            <consortium name="Ensembl"/>
        </authorList>
    </citation>
    <scope>IDENTIFICATION</scope>
</reference>
<keyword evidence="3" id="KW-0479">Metal-binding</keyword>
<organism evidence="7">
    <name type="scientific">Pundamilia nyererei</name>
    <dbReference type="NCBI Taxonomy" id="303518"/>
    <lineage>
        <taxon>Eukaryota</taxon>
        <taxon>Metazoa</taxon>
        <taxon>Chordata</taxon>
        <taxon>Craniata</taxon>
        <taxon>Vertebrata</taxon>
        <taxon>Euteleostomi</taxon>
        <taxon>Actinopterygii</taxon>
        <taxon>Neopterygii</taxon>
        <taxon>Teleostei</taxon>
        <taxon>Neoteleostei</taxon>
        <taxon>Acanthomorphata</taxon>
        <taxon>Ovalentaria</taxon>
        <taxon>Cichlomorphae</taxon>
        <taxon>Cichliformes</taxon>
        <taxon>Cichlidae</taxon>
        <taxon>African cichlids</taxon>
        <taxon>Pseudocrenilabrinae</taxon>
        <taxon>Haplochromini</taxon>
        <taxon>Pundamilia</taxon>
    </lineage>
</organism>
<proteinExistence type="inferred from homology"/>
<dbReference type="GeneTree" id="ENSGT01030000236987"/>
<sequence length="76" mass="9140">MLSTCWPFCLHSEVHLIPNHLDWVWVRYSCWTYGTFKRLGVPGPSPIPFFGTMLKYRKGFFHFDEESYKKYGKMWG</sequence>
<evidence type="ECO:0000256" key="6">
    <source>
        <dbReference type="ARBA" id="ARBA00023033"/>
    </source>
</evidence>
<keyword evidence="2" id="KW-0349">Heme</keyword>